<organism evidence="3 4">
    <name type="scientific">Oceaniferula marina</name>
    <dbReference type="NCBI Taxonomy" id="2748318"/>
    <lineage>
        <taxon>Bacteria</taxon>
        <taxon>Pseudomonadati</taxon>
        <taxon>Verrucomicrobiota</taxon>
        <taxon>Verrucomicrobiia</taxon>
        <taxon>Verrucomicrobiales</taxon>
        <taxon>Verrucomicrobiaceae</taxon>
        <taxon>Oceaniferula</taxon>
    </lineage>
</organism>
<evidence type="ECO:0000256" key="2">
    <source>
        <dbReference type="SAM" id="SignalP"/>
    </source>
</evidence>
<reference evidence="3 4" key="1">
    <citation type="submission" date="2020-07" db="EMBL/GenBank/DDBJ databases">
        <title>Roseicoccus Jingziensis gen. nov., sp. nov., isolated from coastal seawater.</title>
        <authorList>
            <person name="Feng X."/>
        </authorList>
    </citation>
    <scope>NUCLEOTIDE SEQUENCE [LARGE SCALE GENOMIC DNA]</scope>
    <source>
        <strain evidence="3 4">N1E253</strain>
    </source>
</reference>
<gene>
    <name evidence="3" type="ORF">HW115_15960</name>
</gene>
<dbReference type="EMBL" id="JACBAZ010000008">
    <property type="protein sequence ID" value="NWK57117.1"/>
    <property type="molecule type" value="Genomic_DNA"/>
</dbReference>
<comment type="caution">
    <text evidence="3">The sequence shown here is derived from an EMBL/GenBank/DDBJ whole genome shotgun (WGS) entry which is preliminary data.</text>
</comment>
<dbReference type="Pfam" id="PF11958">
    <property type="entry name" value="DUF3472"/>
    <property type="match status" value="1"/>
</dbReference>
<name>A0A851GQ42_9BACT</name>
<feature type="region of interest" description="Disordered" evidence="1">
    <location>
        <begin position="231"/>
        <end position="251"/>
    </location>
</feature>
<evidence type="ECO:0000256" key="1">
    <source>
        <dbReference type="SAM" id="MobiDB-lite"/>
    </source>
</evidence>
<dbReference type="InterPro" id="IPR021862">
    <property type="entry name" value="DUF3472"/>
</dbReference>
<accession>A0A851GQ42</accession>
<evidence type="ECO:0000313" key="4">
    <source>
        <dbReference type="Proteomes" id="UP000557872"/>
    </source>
</evidence>
<feature type="signal peptide" evidence="2">
    <location>
        <begin position="1"/>
        <end position="20"/>
    </location>
</feature>
<dbReference type="AlphaFoldDB" id="A0A851GQ42"/>
<keyword evidence="2" id="KW-0732">Signal</keyword>
<protein>
    <submittedName>
        <fullName evidence="3">DUF3472 domain-containing protein</fullName>
    </submittedName>
</protein>
<proteinExistence type="predicted"/>
<dbReference type="RefSeq" id="WP_178933950.1">
    <property type="nucleotide sequence ID" value="NZ_JACBAZ010000008.1"/>
</dbReference>
<sequence length="292" mass="33360">MRKFAYVLLCMMALAQVVSAVSQEVLEMEKKRQCRSVHLGYEMKEATALYNEIVVQRSAPGTYYCAMGFNRGYFGMQELANGKKVVIFSVWDKSNTDDKHAVDESKRAKVLAKGEGVRTGRFGGEGTGAQSFYDYDWKIGETIRFFVQAKDIEVDGNQFTDFKGWFYDNQRKKWQLMTVLRTPTTGIKLRGGYSFVEDFRRNYESAKKVRRARFQNTWALLPDGKWKPLNRAKFTGDRNPATNVDAGKEGDGFFLQTGGDTEMKTTKLWTMMQGSPRKGKLPTSLKPLLEEK</sequence>
<dbReference type="Proteomes" id="UP000557872">
    <property type="component" value="Unassembled WGS sequence"/>
</dbReference>
<feature type="chain" id="PRO_5032588365" evidence="2">
    <location>
        <begin position="21"/>
        <end position="292"/>
    </location>
</feature>
<evidence type="ECO:0000313" key="3">
    <source>
        <dbReference type="EMBL" id="NWK57117.1"/>
    </source>
</evidence>
<keyword evidence="4" id="KW-1185">Reference proteome</keyword>